<dbReference type="GO" id="GO:0016651">
    <property type="term" value="F:oxidoreductase activity, acting on NAD(P)H"/>
    <property type="evidence" value="ECO:0007669"/>
    <property type="project" value="TreeGrafter"/>
</dbReference>
<dbReference type="EMBL" id="JABEQK010000011">
    <property type="protein sequence ID" value="MBB2206110.1"/>
    <property type="molecule type" value="Genomic_DNA"/>
</dbReference>
<evidence type="ECO:0000256" key="6">
    <source>
        <dbReference type="ARBA" id="ARBA00023002"/>
    </source>
</evidence>
<dbReference type="InterPro" id="IPR036922">
    <property type="entry name" value="Rieske_2Fe-2S_sf"/>
</dbReference>
<reference evidence="10 11" key="1">
    <citation type="submission" date="2020-04" db="EMBL/GenBank/DDBJ databases">
        <title>Description of novel Gluconacetobacter.</title>
        <authorList>
            <person name="Sombolestani A."/>
        </authorList>
    </citation>
    <scope>NUCLEOTIDE SEQUENCE [LARGE SCALE GENOMIC DNA]</scope>
    <source>
        <strain evidence="10 11">LMG 27800</strain>
    </source>
</reference>
<dbReference type="SUPFAM" id="SSF50022">
    <property type="entry name" value="ISP domain"/>
    <property type="match status" value="1"/>
</dbReference>
<dbReference type="Pfam" id="PF14759">
    <property type="entry name" value="Reductase_C"/>
    <property type="match status" value="1"/>
</dbReference>
<keyword evidence="8" id="KW-0411">Iron-sulfur</keyword>
<comment type="caution">
    <text evidence="10">The sequence shown here is derived from an EMBL/GenBank/DDBJ whole genome shotgun (WGS) entry which is preliminary data.</text>
</comment>
<evidence type="ECO:0000256" key="1">
    <source>
        <dbReference type="ARBA" id="ARBA00001974"/>
    </source>
</evidence>
<accession>A0A7W4PQ38</accession>
<dbReference type="Proteomes" id="UP000540556">
    <property type="component" value="Unassembled WGS sequence"/>
</dbReference>
<dbReference type="PANTHER" id="PTHR43557">
    <property type="entry name" value="APOPTOSIS-INDUCING FACTOR 1"/>
    <property type="match status" value="1"/>
</dbReference>
<feature type="domain" description="Rieske" evidence="9">
    <location>
        <begin position="13"/>
        <end position="109"/>
    </location>
</feature>
<dbReference type="InterPro" id="IPR050446">
    <property type="entry name" value="FAD-oxidoreductase/Apoptosis"/>
</dbReference>
<keyword evidence="3" id="KW-0001">2Fe-2S</keyword>
<dbReference type="Gene3D" id="3.30.390.30">
    <property type="match status" value="1"/>
</dbReference>
<organism evidence="10 11">
    <name type="scientific">Gluconacetobacter takamatsuzukensis</name>
    <dbReference type="NCBI Taxonomy" id="1286190"/>
    <lineage>
        <taxon>Bacteria</taxon>
        <taxon>Pseudomonadati</taxon>
        <taxon>Pseudomonadota</taxon>
        <taxon>Alphaproteobacteria</taxon>
        <taxon>Acetobacterales</taxon>
        <taxon>Acetobacteraceae</taxon>
        <taxon>Gluconacetobacter</taxon>
    </lineage>
</organism>
<evidence type="ECO:0000256" key="3">
    <source>
        <dbReference type="ARBA" id="ARBA00022714"/>
    </source>
</evidence>
<keyword evidence="5" id="KW-0274">FAD</keyword>
<protein>
    <submittedName>
        <fullName evidence="10">FAD-dependent oxidoreductase</fullName>
    </submittedName>
</protein>
<evidence type="ECO:0000256" key="7">
    <source>
        <dbReference type="ARBA" id="ARBA00023004"/>
    </source>
</evidence>
<dbReference type="InterPro" id="IPR017941">
    <property type="entry name" value="Rieske_2Fe-2S"/>
</dbReference>
<dbReference type="InterPro" id="IPR036188">
    <property type="entry name" value="FAD/NAD-bd_sf"/>
</dbReference>
<dbReference type="Pfam" id="PF07992">
    <property type="entry name" value="Pyr_redox_2"/>
    <property type="match status" value="1"/>
</dbReference>
<gene>
    <name evidence="10" type="ORF">HLH27_13955</name>
</gene>
<evidence type="ECO:0000256" key="4">
    <source>
        <dbReference type="ARBA" id="ARBA00022723"/>
    </source>
</evidence>
<dbReference type="InterPro" id="IPR023753">
    <property type="entry name" value="FAD/NAD-binding_dom"/>
</dbReference>
<dbReference type="PRINTS" id="PR00368">
    <property type="entry name" value="FADPNR"/>
</dbReference>
<dbReference type="SUPFAM" id="SSF51905">
    <property type="entry name" value="FAD/NAD(P)-binding domain"/>
    <property type="match status" value="1"/>
</dbReference>
<keyword evidence="6" id="KW-0560">Oxidoreductase</keyword>
<dbReference type="RefSeq" id="WP_182950675.1">
    <property type="nucleotide sequence ID" value="NZ_JABEQK010000011.1"/>
</dbReference>
<name>A0A7W4PQ38_9PROT</name>
<proteinExistence type="predicted"/>
<keyword evidence="4" id="KW-0479">Metal-binding</keyword>
<dbReference type="Gene3D" id="2.102.10.10">
    <property type="entry name" value="Rieske [2Fe-2S] iron-sulphur domain"/>
    <property type="match status" value="1"/>
</dbReference>
<evidence type="ECO:0000313" key="10">
    <source>
        <dbReference type="EMBL" id="MBB2206110.1"/>
    </source>
</evidence>
<dbReference type="Gene3D" id="3.50.50.60">
    <property type="entry name" value="FAD/NAD(P)-binding domain"/>
    <property type="match status" value="2"/>
</dbReference>
<sequence length="504" mass="53906">MQDNRHSPGTPWHNVAALADLDPTVAHRTEVGGHPVLLLRQENGQVRALSAECPHKGAPLEKGVVCGDRLVCPWHKAIFSIEDGRLLEPLSLDPLATYPTEIRDGHVWLSLATRPLAAEAAQEQAQSVLIVGAGAAGVAAAVSLREFGFAGTITMVDGENTAPYDRTALTKAVLSGKTEDDTPPTLRPDSFWADHDIDRLVGQVVALDAPSHAITLADGQVLTADHILLAPGAAPRRLDVPGADLRGVVTLRQAADAQRLLATCPANGRVVISGGSFIGMEAAASLKSRGMQVTVVAPDEIPFAKIFGREIGARLRRLHEEKGVIYHAGRRIVGMEGDERVQNVRLDDGTHLEADIVLVGVGVRPATGFAAPLAAEDGGIDVDDDMQAAPGIYVAGDCARIIHADNRVRIEHWRSAQVQGRQVARTITGQAGPSRFLPWFWTQQFACKIEYAGYHEPFDDVAIEGDLEAFRFVARLMRKGRCVGIVTAGHPDVTANAVLADSLD</sequence>
<dbReference type="PRINTS" id="PR00411">
    <property type="entry name" value="PNDRDTASEI"/>
</dbReference>
<comment type="cofactor">
    <cofactor evidence="1">
        <name>FAD</name>
        <dbReference type="ChEBI" id="CHEBI:57692"/>
    </cofactor>
</comment>
<dbReference type="GO" id="GO:0051537">
    <property type="term" value="F:2 iron, 2 sulfur cluster binding"/>
    <property type="evidence" value="ECO:0007669"/>
    <property type="project" value="UniProtKB-KW"/>
</dbReference>
<dbReference type="GO" id="GO:0046872">
    <property type="term" value="F:metal ion binding"/>
    <property type="evidence" value="ECO:0007669"/>
    <property type="project" value="UniProtKB-KW"/>
</dbReference>
<keyword evidence="7" id="KW-0408">Iron</keyword>
<keyword evidence="11" id="KW-1185">Reference proteome</keyword>
<dbReference type="Pfam" id="PF00355">
    <property type="entry name" value="Rieske"/>
    <property type="match status" value="1"/>
</dbReference>
<evidence type="ECO:0000259" key="9">
    <source>
        <dbReference type="PROSITE" id="PS51296"/>
    </source>
</evidence>
<evidence type="ECO:0000256" key="5">
    <source>
        <dbReference type="ARBA" id="ARBA00022827"/>
    </source>
</evidence>
<keyword evidence="2" id="KW-0285">Flavoprotein</keyword>
<dbReference type="InterPro" id="IPR016156">
    <property type="entry name" value="FAD/NAD-linked_Rdtase_dimer_sf"/>
</dbReference>
<evidence type="ECO:0000313" key="11">
    <source>
        <dbReference type="Proteomes" id="UP000540556"/>
    </source>
</evidence>
<dbReference type="InterPro" id="IPR028202">
    <property type="entry name" value="Reductase_C"/>
</dbReference>
<dbReference type="PROSITE" id="PS51296">
    <property type="entry name" value="RIESKE"/>
    <property type="match status" value="1"/>
</dbReference>
<dbReference type="GO" id="GO:0005737">
    <property type="term" value="C:cytoplasm"/>
    <property type="evidence" value="ECO:0007669"/>
    <property type="project" value="TreeGrafter"/>
</dbReference>
<evidence type="ECO:0000256" key="8">
    <source>
        <dbReference type="ARBA" id="ARBA00023014"/>
    </source>
</evidence>
<dbReference type="AlphaFoldDB" id="A0A7W4PQ38"/>
<evidence type="ECO:0000256" key="2">
    <source>
        <dbReference type="ARBA" id="ARBA00022630"/>
    </source>
</evidence>
<dbReference type="PANTHER" id="PTHR43557:SF2">
    <property type="entry name" value="RIESKE DOMAIN-CONTAINING PROTEIN-RELATED"/>
    <property type="match status" value="1"/>
</dbReference>